<feature type="region of interest" description="Disordered" evidence="1">
    <location>
        <begin position="443"/>
        <end position="462"/>
    </location>
</feature>
<sequence length="541" mass="57751">MATEPEITLDPYPGLPPGAFFAEHLPPVAIATKGGIDDGVWSAAVNLYLTVIDPTTGKPYHGHALEDVARGGVGVAAVTCQGLATKYSANSDEQATNRELAVAKHLAEAVEHSQIADGVLNEPLTGPDGGVLDGLQLQQLHREDEELARQRVQEGDSRHTERPWPGSWRVLATMLLGGLDLVLLWKPLLNLSFEASSGSVFRWLIAAAATGLQVFGIEWSARTFVKAERVCVDRRAAAGDYNRMLRTKPAARSAPSAPQIAEAEQHLAHAYWLLVLVATFVAMIGGVRIAVLARLADFVSLQAVLYGAPIGLILGLAVVLMARMYCRGNLLGYRLAKERKALAVLTNRHRYAIGVVSAARQRAITALNDARTHSEHAEGLREKTLNDFRAAVQLGWSWLGLPEADLDLVEFGTRATPPSPVQNNRADLADRLDKVNDWLAKRPSVVNGTPPSPTPGAPQLMAAPHVPLDQPGGGRAMVISKRGVDLPTSSAPPYLLMLAGAAAVVLATVVTAFVTPNPNSDSSGSALPGVHHVLGYPPREL</sequence>
<evidence type="ECO:0000313" key="3">
    <source>
        <dbReference type="EMBL" id="MBB5892316.1"/>
    </source>
</evidence>
<proteinExistence type="predicted"/>
<dbReference type="EMBL" id="JACHIR010000001">
    <property type="protein sequence ID" value="MBB5892316.1"/>
    <property type="molecule type" value="Genomic_DNA"/>
</dbReference>
<protein>
    <submittedName>
        <fullName evidence="3">Uncharacterized protein</fullName>
    </submittedName>
</protein>
<feature type="transmembrane region" description="Helical" evidence="2">
    <location>
        <begin position="200"/>
        <end position="219"/>
    </location>
</feature>
<dbReference type="RefSeq" id="WP_184862974.1">
    <property type="nucleotide sequence ID" value="NZ_BAAAWY010000003.1"/>
</dbReference>
<feature type="transmembrane region" description="Helical" evidence="2">
    <location>
        <begin position="270"/>
        <end position="291"/>
    </location>
</feature>
<feature type="transmembrane region" description="Helical" evidence="2">
    <location>
        <begin position="303"/>
        <end position="325"/>
    </location>
</feature>
<dbReference type="AlphaFoldDB" id="A0A7W9KGS9"/>
<name>A0A7W9KGS9_9PSEU</name>
<gene>
    <name evidence="3" type="ORF">BJ998_003512</name>
</gene>
<keyword evidence="2" id="KW-0472">Membrane</keyword>
<feature type="transmembrane region" description="Helical" evidence="2">
    <location>
        <begin position="168"/>
        <end position="188"/>
    </location>
</feature>
<evidence type="ECO:0000256" key="1">
    <source>
        <dbReference type="SAM" id="MobiDB-lite"/>
    </source>
</evidence>
<dbReference type="Proteomes" id="UP000585638">
    <property type="component" value="Unassembled WGS sequence"/>
</dbReference>
<organism evidence="3 4">
    <name type="scientific">Kutzneria kofuensis</name>
    <dbReference type="NCBI Taxonomy" id="103725"/>
    <lineage>
        <taxon>Bacteria</taxon>
        <taxon>Bacillati</taxon>
        <taxon>Actinomycetota</taxon>
        <taxon>Actinomycetes</taxon>
        <taxon>Pseudonocardiales</taxon>
        <taxon>Pseudonocardiaceae</taxon>
        <taxon>Kutzneria</taxon>
    </lineage>
</organism>
<feature type="transmembrane region" description="Helical" evidence="2">
    <location>
        <begin position="494"/>
        <end position="514"/>
    </location>
</feature>
<accession>A0A7W9KGS9</accession>
<keyword evidence="2" id="KW-0812">Transmembrane</keyword>
<keyword evidence="2" id="KW-1133">Transmembrane helix</keyword>
<comment type="caution">
    <text evidence="3">The sequence shown here is derived from an EMBL/GenBank/DDBJ whole genome shotgun (WGS) entry which is preliminary data.</text>
</comment>
<evidence type="ECO:0000256" key="2">
    <source>
        <dbReference type="SAM" id="Phobius"/>
    </source>
</evidence>
<keyword evidence="4" id="KW-1185">Reference proteome</keyword>
<evidence type="ECO:0000313" key="4">
    <source>
        <dbReference type="Proteomes" id="UP000585638"/>
    </source>
</evidence>
<reference evidence="3 4" key="1">
    <citation type="submission" date="2020-08" db="EMBL/GenBank/DDBJ databases">
        <title>Sequencing the genomes of 1000 actinobacteria strains.</title>
        <authorList>
            <person name="Klenk H.-P."/>
        </authorList>
    </citation>
    <scope>NUCLEOTIDE SEQUENCE [LARGE SCALE GENOMIC DNA]</scope>
    <source>
        <strain evidence="3 4">DSM 43851</strain>
    </source>
</reference>